<dbReference type="InterPro" id="IPR050415">
    <property type="entry name" value="MRET"/>
</dbReference>
<keyword evidence="10" id="KW-0408">Iron</keyword>
<name>A0A127F9L8_STEDE</name>
<evidence type="ECO:0000313" key="15">
    <source>
        <dbReference type="EMBL" id="AMN47107.1"/>
    </source>
</evidence>
<dbReference type="InterPro" id="IPR017927">
    <property type="entry name" value="FAD-bd_FR_type"/>
</dbReference>
<evidence type="ECO:0000256" key="7">
    <source>
        <dbReference type="ARBA" id="ARBA00022827"/>
    </source>
</evidence>
<gene>
    <name evidence="15" type="ORF">ACG33_08355</name>
</gene>
<evidence type="ECO:0000256" key="3">
    <source>
        <dbReference type="ARBA" id="ARBA00022630"/>
    </source>
</evidence>
<evidence type="ECO:0000256" key="13">
    <source>
        <dbReference type="SAM" id="Phobius"/>
    </source>
</evidence>
<dbReference type="Pfam" id="PF01794">
    <property type="entry name" value="Ferric_reduct"/>
    <property type="match status" value="1"/>
</dbReference>
<dbReference type="EMBL" id="CP011971">
    <property type="protein sequence ID" value="AMN47107.1"/>
    <property type="molecule type" value="Genomic_DNA"/>
</dbReference>
<feature type="domain" description="FAD-binding FR-type" evidence="14">
    <location>
        <begin position="222"/>
        <end position="321"/>
    </location>
</feature>
<keyword evidence="3" id="KW-0285">Flavoprotein</keyword>
<evidence type="ECO:0000256" key="2">
    <source>
        <dbReference type="ARBA" id="ARBA00004141"/>
    </source>
</evidence>
<organism evidence="15 16">
    <name type="scientific">Steroidobacter denitrificans</name>
    <dbReference type="NCBI Taxonomy" id="465721"/>
    <lineage>
        <taxon>Bacteria</taxon>
        <taxon>Pseudomonadati</taxon>
        <taxon>Pseudomonadota</taxon>
        <taxon>Gammaproteobacteria</taxon>
        <taxon>Steroidobacterales</taxon>
        <taxon>Steroidobacteraceae</taxon>
        <taxon>Steroidobacter</taxon>
    </lineage>
</organism>
<evidence type="ECO:0000256" key="12">
    <source>
        <dbReference type="ARBA" id="ARBA00023136"/>
    </source>
</evidence>
<reference evidence="15 16" key="1">
    <citation type="submission" date="2015-06" db="EMBL/GenBank/DDBJ databases">
        <title>A Comprehensive Approach to Explore the Metabolic and Phylogenetic Diversity of Bacterial Steroid Degradation in the Environment: Testosterone as an Example.</title>
        <authorList>
            <person name="Yang F.-C."/>
            <person name="Chen Y.-L."/>
            <person name="Yu C.-P."/>
            <person name="Tang S.-L."/>
            <person name="Wang P.-H."/>
            <person name="Ismail W."/>
            <person name="Wang C.-H."/>
            <person name="Yang C.-Y."/>
            <person name="Chiang Y.-R."/>
        </authorList>
    </citation>
    <scope>NUCLEOTIDE SEQUENCE [LARGE SCALE GENOMIC DNA]</scope>
    <source>
        <strain evidence="15 16">DSM 18526</strain>
    </source>
</reference>
<evidence type="ECO:0000259" key="14">
    <source>
        <dbReference type="PROSITE" id="PS51384"/>
    </source>
</evidence>
<dbReference type="GO" id="GO:0016491">
    <property type="term" value="F:oxidoreductase activity"/>
    <property type="evidence" value="ECO:0007669"/>
    <property type="project" value="UniProtKB-KW"/>
</dbReference>
<comment type="cofactor">
    <cofactor evidence="1">
        <name>FAD</name>
        <dbReference type="ChEBI" id="CHEBI:57692"/>
    </cofactor>
</comment>
<evidence type="ECO:0000256" key="10">
    <source>
        <dbReference type="ARBA" id="ARBA00023004"/>
    </source>
</evidence>
<keyword evidence="16" id="KW-1185">Reference proteome</keyword>
<dbReference type="CDD" id="cd06198">
    <property type="entry name" value="FNR_like_3"/>
    <property type="match status" value="1"/>
</dbReference>
<dbReference type="GO" id="GO:0051537">
    <property type="term" value="F:2 iron, 2 sulfur cluster binding"/>
    <property type="evidence" value="ECO:0007669"/>
    <property type="project" value="UniProtKB-KW"/>
</dbReference>
<proteinExistence type="predicted"/>
<keyword evidence="12 13" id="KW-0472">Membrane</keyword>
<dbReference type="Proteomes" id="UP000070250">
    <property type="component" value="Chromosome"/>
</dbReference>
<accession>A0A127F9L8</accession>
<dbReference type="SUPFAM" id="SSF63380">
    <property type="entry name" value="Riboflavin synthase domain-like"/>
    <property type="match status" value="1"/>
</dbReference>
<evidence type="ECO:0000256" key="8">
    <source>
        <dbReference type="ARBA" id="ARBA00022989"/>
    </source>
</evidence>
<comment type="subcellular location">
    <subcellularLocation>
        <location evidence="2">Membrane</location>
        <topology evidence="2">Multi-pass membrane protein</topology>
    </subcellularLocation>
</comment>
<sequence length="454" mass="51214">MQRTFWAGFIVLTLLWVAAEPHFYEATTVFAWRATMRQYTGLIAMGSMSVAMLLALRPRWPERWLGGLDKMYRLHKWLGINALIFSILHWLWVNAPKWAVGWGLLERPARKSTEGGQGQAGLDMTLEAWLRTQRHLAEGMGEWAFYAAVALIALALIRFFPYHWFYKSHRLLAIVYLVLVFHSVVLMEFAYWSEPVGWLTAALLAAGTAAAVIVLLRRVGAGQKIMAKIAALRYYEGVDALEITADIPDWPGHKPGQFAFATSDRSEGAHPYTIASAWNPERPQLTAVIKGLGDHTRRLRERLHVGQALKVEGPYGCFTFDGGGARQIWVGAGIGITPFISRLDYMRQQAEGEHPSLPPGQRIDLFHSTADVDHDALARLAADASAADVRLHVFIDAQHGRLTGQRIRDEVPDWREASIWFCGPVGFADALRRDFAAHGFPVRRRFHHELFQMR</sequence>
<feature type="transmembrane region" description="Helical" evidence="13">
    <location>
        <begin position="38"/>
        <end position="56"/>
    </location>
</feature>
<dbReference type="Gene3D" id="2.40.30.10">
    <property type="entry name" value="Translation factors"/>
    <property type="match status" value="1"/>
</dbReference>
<evidence type="ECO:0000256" key="9">
    <source>
        <dbReference type="ARBA" id="ARBA00023002"/>
    </source>
</evidence>
<dbReference type="InterPro" id="IPR013130">
    <property type="entry name" value="Fe3_Rdtase_TM_dom"/>
</dbReference>
<dbReference type="STRING" id="465721.ACG33_08355"/>
<dbReference type="SUPFAM" id="SSF52343">
    <property type="entry name" value="Ferredoxin reductase-like, C-terminal NADP-linked domain"/>
    <property type="match status" value="1"/>
</dbReference>
<keyword evidence="5" id="KW-0001">2Fe-2S</keyword>
<dbReference type="InterPro" id="IPR039261">
    <property type="entry name" value="FNR_nucleotide-bd"/>
</dbReference>
<dbReference type="KEGG" id="sdf:ACG33_08355"/>
<evidence type="ECO:0000256" key="6">
    <source>
        <dbReference type="ARBA" id="ARBA00022723"/>
    </source>
</evidence>
<dbReference type="PANTHER" id="PTHR47354">
    <property type="entry name" value="NADH OXIDOREDUCTASE HCR"/>
    <property type="match status" value="1"/>
</dbReference>
<evidence type="ECO:0000256" key="5">
    <source>
        <dbReference type="ARBA" id="ARBA00022714"/>
    </source>
</evidence>
<dbReference type="PANTHER" id="PTHR47354:SF8">
    <property type="entry name" value="1,2-PHENYLACETYL-COA EPOXIDASE, SUBUNIT E"/>
    <property type="match status" value="1"/>
</dbReference>
<evidence type="ECO:0000256" key="1">
    <source>
        <dbReference type="ARBA" id="ARBA00001974"/>
    </source>
</evidence>
<keyword evidence="6" id="KW-0479">Metal-binding</keyword>
<feature type="transmembrane region" description="Helical" evidence="13">
    <location>
        <begin position="172"/>
        <end position="192"/>
    </location>
</feature>
<dbReference type="GO" id="GO:0016020">
    <property type="term" value="C:membrane"/>
    <property type="evidence" value="ECO:0007669"/>
    <property type="project" value="UniProtKB-SubCell"/>
</dbReference>
<dbReference type="AlphaFoldDB" id="A0A127F9L8"/>
<keyword evidence="7" id="KW-0274">FAD</keyword>
<feature type="transmembrane region" description="Helical" evidence="13">
    <location>
        <begin position="198"/>
        <end position="216"/>
    </location>
</feature>
<dbReference type="PROSITE" id="PS51384">
    <property type="entry name" value="FAD_FR"/>
    <property type="match status" value="1"/>
</dbReference>
<dbReference type="InterPro" id="IPR017938">
    <property type="entry name" value="Riboflavin_synthase-like_b-brl"/>
</dbReference>
<evidence type="ECO:0000256" key="4">
    <source>
        <dbReference type="ARBA" id="ARBA00022692"/>
    </source>
</evidence>
<evidence type="ECO:0000256" key="11">
    <source>
        <dbReference type="ARBA" id="ARBA00023014"/>
    </source>
</evidence>
<evidence type="ECO:0000313" key="16">
    <source>
        <dbReference type="Proteomes" id="UP000070250"/>
    </source>
</evidence>
<keyword evidence="8 13" id="KW-1133">Transmembrane helix</keyword>
<dbReference type="InterPro" id="IPR013112">
    <property type="entry name" value="FAD-bd_8"/>
</dbReference>
<dbReference type="Gene3D" id="3.40.50.80">
    <property type="entry name" value="Nucleotide-binding domain of ferredoxin-NADP reductase (FNR) module"/>
    <property type="match status" value="1"/>
</dbReference>
<protein>
    <submittedName>
        <fullName evidence="15">Ferric reductase</fullName>
    </submittedName>
</protein>
<keyword evidence="9" id="KW-0560">Oxidoreductase</keyword>
<keyword evidence="4 13" id="KW-0812">Transmembrane</keyword>
<keyword evidence="11" id="KW-0411">Iron-sulfur</keyword>
<dbReference type="GO" id="GO:0050660">
    <property type="term" value="F:flavin adenine dinucleotide binding"/>
    <property type="evidence" value="ECO:0007669"/>
    <property type="project" value="TreeGrafter"/>
</dbReference>
<dbReference type="GO" id="GO:0046872">
    <property type="term" value="F:metal ion binding"/>
    <property type="evidence" value="ECO:0007669"/>
    <property type="project" value="UniProtKB-KW"/>
</dbReference>
<feature type="transmembrane region" description="Helical" evidence="13">
    <location>
        <begin position="143"/>
        <end position="160"/>
    </location>
</feature>
<dbReference type="PATRIC" id="fig|465721.4.peg.1780"/>
<dbReference type="Pfam" id="PF08022">
    <property type="entry name" value="FAD_binding_8"/>
    <property type="match status" value="1"/>
</dbReference>
<feature type="transmembrane region" description="Helical" evidence="13">
    <location>
        <begin position="77"/>
        <end position="95"/>
    </location>
</feature>